<feature type="region of interest" description="Disordered" evidence="1">
    <location>
        <begin position="162"/>
        <end position="202"/>
    </location>
</feature>
<dbReference type="Gene3D" id="2.30.30.100">
    <property type="match status" value="1"/>
</dbReference>
<reference evidence="2" key="1">
    <citation type="journal article" date="2020" name="Cell">
        <title>Large-Scale Comparative Analyses of Tick Genomes Elucidate Their Genetic Diversity and Vector Capacities.</title>
        <authorList>
            <consortium name="Tick Genome and Microbiome Consortium (TIGMIC)"/>
            <person name="Jia N."/>
            <person name="Wang J."/>
            <person name="Shi W."/>
            <person name="Du L."/>
            <person name="Sun Y."/>
            <person name="Zhan W."/>
            <person name="Jiang J.F."/>
            <person name="Wang Q."/>
            <person name="Zhang B."/>
            <person name="Ji P."/>
            <person name="Bell-Sakyi L."/>
            <person name="Cui X.M."/>
            <person name="Yuan T.T."/>
            <person name="Jiang B.G."/>
            <person name="Yang W.F."/>
            <person name="Lam T.T."/>
            <person name="Chang Q.C."/>
            <person name="Ding S.J."/>
            <person name="Wang X.J."/>
            <person name="Zhu J.G."/>
            <person name="Ruan X.D."/>
            <person name="Zhao L."/>
            <person name="Wei J.T."/>
            <person name="Ye R.Z."/>
            <person name="Que T.C."/>
            <person name="Du C.H."/>
            <person name="Zhou Y.H."/>
            <person name="Cheng J.X."/>
            <person name="Dai P.F."/>
            <person name="Guo W.B."/>
            <person name="Han X.H."/>
            <person name="Huang E.J."/>
            <person name="Li L.F."/>
            <person name="Wei W."/>
            <person name="Gao Y.C."/>
            <person name="Liu J.Z."/>
            <person name="Shao H.Z."/>
            <person name="Wang X."/>
            <person name="Wang C.C."/>
            <person name="Yang T.C."/>
            <person name="Huo Q.B."/>
            <person name="Li W."/>
            <person name="Chen H.Y."/>
            <person name="Chen S.E."/>
            <person name="Zhou L.G."/>
            <person name="Ni X.B."/>
            <person name="Tian J.H."/>
            <person name="Sheng Y."/>
            <person name="Liu T."/>
            <person name="Pan Y.S."/>
            <person name="Xia L.Y."/>
            <person name="Li J."/>
            <person name="Zhao F."/>
            <person name="Cao W.C."/>
        </authorList>
    </citation>
    <scope>NUCLEOTIDE SEQUENCE</scope>
    <source>
        <strain evidence="2">Rmic-2018</strain>
    </source>
</reference>
<reference evidence="2" key="2">
    <citation type="submission" date="2021-09" db="EMBL/GenBank/DDBJ databases">
        <authorList>
            <person name="Jia N."/>
            <person name="Wang J."/>
            <person name="Shi W."/>
            <person name="Du L."/>
            <person name="Sun Y."/>
            <person name="Zhan W."/>
            <person name="Jiang J."/>
            <person name="Wang Q."/>
            <person name="Zhang B."/>
            <person name="Ji P."/>
            <person name="Sakyi L.B."/>
            <person name="Cui X."/>
            <person name="Yuan T."/>
            <person name="Jiang B."/>
            <person name="Yang W."/>
            <person name="Lam T.T.-Y."/>
            <person name="Chang Q."/>
            <person name="Ding S."/>
            <person name="Wang X."/>
            <person name="Zhu J."/>
            <person name="Ruan X."/>
            <person name="Zhao L."/>
            <person name="Wei J."/>
            <person name="Que T."/>
            <person name="Du C."/>
            <person name="Cheng J."/>
            <person name="Dai P."/>
            <person name="Han X."/>
            <person name="Huang E."/>
            <person name="Gao Y."/>
            <person name="Liu J."/>
            <person name="Shao H."/>
            <person name="Ye R."/>
            <person name="Li L."/>
            <person name="Wei W."/>
            <person name="Wang X."/>
            <person name="Wang C."/>
            <person name="Huo Q."/>
            <person name="Li W."/>
            <person name="Guo W."/>
            <person name="Chen H."/>
            <person name="Chen S."/>
            <person name="Zhou L."/>
            <person name="Zhou L."/>
            <person name="Ni X."/>
            <person name="Tian J."/>
            <person name="Zhou Y."/>
            <person name="Sheng Y."/>
            <person name="Liu T."/>
            <person name="Pan Y."/>
            <person name="Xia L."/>
            <person name="Li J."/>
            <person name="Zhao F."/>
            <person name="Cao W."/>
        </authorList>
    </citation>
    <scope>NUCLEOTIDE SEQUENCE</scope>
    <source>
        <strain evidence="2">Rmic-2018</strain>
        <tissue evidence="2">Larvae</tissue>
    </source>
</reference>
<protein>
    <recommendedName>
        <fullName evidence="4">LSM domain-containing protein</fullName>
    </recommendedName>
</protein>
<dbReference type="GO" id="GO:0005683">
    <property type="term" value="C:U7 snRNP"/>
    <property type="evidence" value="ECO:0007669"/>
    <property type="project" value="TreeGrafter"/>
</dbReference>
<dbReference type="SUPFAM" id="SSF50182">
    <property type="entry name" value="Sm-like ribonucleoproteins"/>
    <property type="match status" value="1"/>
</dbReference>
<dbReference type="PANTHER" id="PTHR21415:SF1">
    <property type="entry name" value="U7 SNRNA-ASSOCIATED SM-LIKE PROTEIN LSM11"/>
    <property type="match status" value="1"/>
</dbReference>
<comment type="caution">
    <text evidence="2">The sequence shown here is derived from an EMBL/GenBank/DDBJ whole genome shotgun (WGS) entry which is preliminary data.</text>
</comment>
<dbReference type="AlphaFoldDB" id="A0A9J6DTZ3"/>
<name>A0A9J6DTZ3_RHIMP</name>
<dbReference type="GO" id="GO:0071209">
    <property type="term" value="F:U7 snRNA binding"/>
    <property type="evidence" value="ECO:0007669"/>
    <property type="project" value="InterPro"/>
</dbReference>
<organism evidence="2 3">
    <name type="scientific">Rhipicephalus microplus</name>
    <name type="common">Cattle tick</name>
    <name type="synonym">Boophilus microplus</name>
    <dbReference type="NCBI Taxonomy" id="6941"/>
    <lineage>
        <taxon>Eukaryota</taxon>
        <taxon>Metazoa</taxon>
        <taxon>Ecdysozoa</taxon>
        <taxon>Arthropoda</taxon>
        <taxon>Chelicerata</taxon>
        <taxon>Arachnida</taxon>
        <taxon>Acari</taxon>
        <taxon>Parasitiformes</taxon>
        <taxon>Ixodida</taxon>
        <taxon>Ixodoidea</taxon>
        <taxon>Ixodidae</taxon>
        <taxon>Rhipicephalinae</taxon>
        <taxon>Rhipicephalus</taxon>
        <taxon>Boophilus</taxon>
    </lineage>
</organism>
<dbReference type="InterPro" id="IPR039267">
    <property type="entry name" value="Lsm11"/>
</dbReference>
<dbReference type="Proteomes" id="UP000821866">
    <property type="component" value="Unassembled WGS sequence"/>
</dbReference>
<evidence type="ECO:0000256" key="1">
    <source>
        <dbReference type="SAM" id="MobiDB-lite"/>
    </source>
</evidence>
<accession>A0A9J6DTZ3</accession>
<feature type="region of interest" description="Disordered" evidence="1">
    <location>
        <begin position="96"/>
        <end position="147"/>
    </location>
</feature>
<proteinExistence type="predicted"/>
<dbReference type="GO" id="GO:0006398">
    <property type="term" value="P:mRNA 3'-end processing by stem-loop binding and cleavage"/>
    <property type="evidence" value="ECO:0007669"/>
    <property type="project" value="TreeGrafter"/>
</dbReference>
<feature type="compositionally biased region" description="Low complexity" evidence="1">
    <location>
        <begin position="179"/>
        <end position="189"/>
    </location>
</feature>
<evidence type="ECO:0008006" key="4">
    <source>
        <dbReference type="Google" id="ProtNLM"/>
    </source>
</evidence>
<feature type="compositionally biased region" description="Basic and acidic residues" evidence="1">
    <location>
        <begin position="128"/>
        <end position="147"/>
    </location>
</feature>
<dbReference type="VEuPathDB" id="VectorBase:LOC119169240"/>
<evidence type="ECO:0000313" key="2">
    <source>
        <dbReference type="EMBL" id="KAH8025685.1"/>
    </source>
</evidence>
<dbReference type="PANTHER" id="PTHR21415">
    <property type="entry name" value="U7 SNRNA-ASSOCIATED SM-LIKE PROTEIN LSM11"/>
    <property type="match status" value="1"/>
</dbReference>
<dbReference type="EMBL" id="JABSTU010000007">
    <property type="protein sequence ID" value="KAH8025685.1"/>
    <property type="molecule type" value="Genomic_DNA"/>
</dbReference>
<feature type="compositionally biased region" description="Low complexity" evidence="1">
    <location>
        <begin position="108"/>
        <end position="118"/>
    </location>
</feature>
<keyword evidence="3" id="KW-1185">Reference proteome</keyword>
<dbReference type="InterPro" id="IPR010920">
    <property type="entry name" value="LSM_dom_sf"/>
</dbReference>
<sequence>MQQQEDEPKRSVRRGPRTVASVVERSAMGGMHAKGPLSILFRAVRDRLRVKVWTRSHTRVRSILTGFVHAYDRHINLALADVDEVLLLPPAPSLPTATAEAQEKKATTETTTSAPATSLPSQPVPQQRVDEKKEESGKEEITSRAVAREPLELRLPAWATTSGLTRRIPEEDEHASGCPTPSATPSSDSSEQRPKQRIPRRKALCIPLQRPDVQPESGERCTFLPRYSCTAVRTVVA</sequence>
<gene>
    <name evidence="2" type="ORF">HPB51_010769</name>
</gene>
<evidence type="ECO:0000313" key="3">
    <source>
        <dbReference type="Proteomes" id="UP000821866"/>
    </source>
</evidence>